<dbReference type="InterPro" id="IPR011011">
    <property type="entry name" value="Znf_FYVE_PHD"/>
</dbReference>
<keyword evidence="2" id="KW-0863">Zinc-finger</keyword>
<keyword evidence="3" id="KW-0862">Zinc</keyword>
<evidence type="ECO:0000256" key="3">
    <source>
        <dbReference type="ARBA" id="ARBA00022833"/>
    </source>
</evidence>
<dbReference type="PROSITE" id="PS01359">
    <property type="entry name" value="ZF_PHD_1"/>
    <property type="match status" value="1"/>
</dbReference>
<dbReference type="RefSeq" id="WP_049995213.1">
    <property type="nucleotide sequence ID" value="NZ_CP031310.1"/>
</dbReference>
<evidence type="ECO:0000259" key="4">
    <source>
        <dbReference type="SMART" id="SM00249"/>
    </source>
</evidence>
<dbReference type="InterPro" id="IPR019786">
    <property type="entry name" value="Zinc_finger_PHD-type_CS"/>
</dbReference>
<accession>A0A4D6HAR2</accession>
<dbReference type="InterPro" id="IPR013083">
    <property type="entry name" value="Znf_RING/FYVE/PHD"/>
</dbReference>
<name>A0A4D6HAR2_9EURY</name>
<dbReference type="EMBL" id="CP031310">
    <property type="protein sequence ID" value="QCC51174.1"/>
    <property type="molecule type" value="Genomic_DNA"/>
</dbReference>
<evidence type="ECO:0000256" key="2">
    <source>
        <dbReference type="ARBA" id="ARBA00022771"/>
    </source>
</evidence>
<feature type="domain" description="Zinc finger PHD-type" evidence="4">
    <location>
        <begin position="7"/>
        <end position="64"/>
    </location>
</feature>
<organism evidence="5 6">
    <name type="scientific">Halapricum salinum</name>
    <dbReference type="NCBI Taxonomy" id="1457250"/>
    <lineage>
        <taxon>Archaea</taxon>
        <taxon>Methanobacteriati</taxon>
        <taxon>Methanobacteriota</taxon>
        <taxon>Stenosarchaea group</taxon>
        <taxon>Halobacteria</taxon>
        <taxon>Halobacteriales</taxon>
        <taxon>Haloarculaceae</taxon>
        <taxon>Halapricum</taxon>
    </lineage>
</organism>
<dbReference type="SMART" id="SM00249">
    <property type="entry name" value="PHD"/>
    <property type="match status" value="1"/>
</dbReference>
<dbReference type="SUPFAM" id="SSF57903">
    <property type="entry name" value="FYVE/PHD zinc finger"/>
    <property type="match status" value="1"/>
</dbReference>
<keyword evidence="6" id="KW-1185">Reference proteome</keyword>
<protein>
    <recommendedName>
        <fullName evidence="4">Zinc finger PHD-type domain-containing protein</fullName>
    </recommendedName>
</protein>
<evidence type="ECO:0000256" key="1">
    <source>
        <dbReference type="ARBA" id="ARBA00022723"/>
    </source>
</evidence>
<sequence>MQQALRECRYCGNKLATGGRSVSCGACETGFHVACADRADELHVEVNSRLLRSDTYEIECPNCSFQWEIGFDPSD</sequence>
<dbReference type="Gene3D" id="3.30.40.10">
    <property type="entry name" value="Zinc/RING finger domain, C3HC4 (zinc finger)"/>
    <property type="match status" value="1"/>
</dbReference>
<evidence type="ECO:0000313" key="5">
    <source>
        <dbReference type="EMBL" id="QCC51174.1"/>
    </source>
</evidence>
<reference evidence="5 6" key="1">
    <citation type="journal article" date="2019" name="Nat. Commun.">
        <title>A new type of DNA phosphorothioation-based antiviral system in archaea.</title>
        <authorList>
            <person name="Xiong L."/>
            <person name="Liu S."/>
            <person name="Chen S."/>
            <person name="Xiao Y."/>
            <person name="Zhu B."/>
            <person name="Gao Y."/>
            <person name="Zhang Y."/>
            <person name="Chen B."/>
            <person name="Luo J."/>
            <person name="Deng Z."/>
            <person name="Chen X."/>
            <person name="Wang L."/>
            <person name="Chen S."/>
        </authorList>
    </citation>
    <scope>NUCLEOTIDE SEQUENCE [LARGE SCALE GENOMIC DNA]</scope>
    <source>
        <strain evidence="5 6">CBA1105</strain>
    </source>
</reference>
<evidence type="ECO:0000313" key="6">
    <source>
        <dbReference type="Proteomes" id="UP000296706"/>
    </source>
</evidence>
<dbReference type="Proteomes" id="UP000296706">
    <property type="component" value="Chromosome"/>
</dbReference>
<dbReference type="AlphaFoldDB" id="A0A4D6HAR2"/>
<keyword evidence="1" id="KW-0479">Metal-binding</keyword>
<proteinExistence type="predicted"/>
<gene>
    <name evidence="5" type="ORF">DV733_07935</name>
</gene>
<dbReference type="OrthoDB" id="226331at2157"/>
<dbReference type="GO" id="GO:0008270">
    <property type="term" value="F:zinc ion binding"/>
    <property type="evidence" value="ECO:0007669"/>
    <property type="project" value="UniProtKB-KW"/>
</dbReference>
<dbReference type="InterPro" id="IPR001965">
    <property type="entry name" value="Znf_PHD"/>
</dbReference>
<dbReference type="GeneID" id="39847787"/>
<dbReference type="KEGG" id="hsn:DV733_07935"/>